<keyword evidence="4" id="KW-1185">Reference proteome</keyword>
<keyword evidence="2" id="KW-0812">Transmembrane</keyword>
<feature type="region of interest" description="Disordered" evidence="1">
    <location>
        <begin position="339"/>
        <end position="370"/>
    </location>
</feature>
<feature type="transmembrane region" description="Helical" evidence="2">
    <location>
        <begin position="204"/>
        <end position="229"/>
    </location>
</feature>
<evidence type="ECO:0008006" key="5">
    <source>
        <dbReference type="Google" id="ProtNLM"/>
    </source>
</evidence>
<keyword evidence="2" id="KW-1133">Transmembrane helix</keyword>
<feature type="transmembrane region" description="Helical" evidence="2">
    <location>
        <begin position="179"/>
        <end position="198"/>
    </location>
</feature>
<evidence type="ECO:0000313" key="3">
    <source>
        <dbReference type="EMBL" id="MER6430389.1"/>
    </source>
</evidence>
<dbReference type="Proteomes" id="UP001470023">
    <property type="component" value="Unassembled WGS sequence"/>
</dbReference>
<comment type="caution">
    <text evidence="3">The sequence shown here is derived from an EMBL/GenBank/DDBJ whole genome shotgun (WGS) entry which is preliminary data.</text>
</comment>
<name>A0ABV1U9J5_9ACTN</name>
<evidence type="ECO:0000256" key="2">
    <source>
        <dbReference type="SAM" id="Phobius"/>
    </source>
</evidence>
<proteinExistence type="predicted"/>
<feature type="transmembrane region" description="Helical" evidence="2">
    <location>
        <begin position="118"/>
        <end position="136"/>
    </location>
</feature>
<evidence type="ECO:0000256" key="1">
    <source>
        <dbReference type="SAM" id="MobiDB-lite"/>
    </source>
</evidence>
<feature type="compositionally biased region" description="Polar residues" evidence="1">
    <location>
        <begin position="359"/>
        <end position="370"/>
    </location>
</feature>
<feature type="transmembrane region" description="Helical" evidence="2">
    <location>
        <begin position="61"/>
        <end position="82"/>
    </location>
</feature>
<feature type="transmembrane region" description="Helical" evidence="2">
    <location>
        <begin position="148"/>
        <end position="167"/>
    </location>
</feature>
<dbReference type="EMBL" id="JBEPAZ010000018">
    <property type="protein sequence ID" value="MER6430389.1"/>
    <property type="molecule type" value="Genomic_DNA"/>
</dbReference>
<keyword evidence="2" id="KW-0472">Membrane</keyword>
<sequence length="370" mass="40267">MEPQKPPPGPRRPEGCLVVAIRIPVRIVVLVLVVPVRMAWDALVVAGRFLRDTVLRPLGRALLWAGTALFVWPLVGLWRYVVVPLGRALGWLATVLLVVPAVWLYRRALTPLGHACAWLVRGVLAGLSWLYARVLAPLGHALARLLKGIGAVLAALGLGGCTALAWLARHLIALPAQWLYTWVLTPLGHAVAWCGRGLGRLLELLATGIGLVLYWTVRVLLVLPVLALWRRVLAPAGRLLVLVAREVGDALGHAWRIAGRISLAVGRALAVLFRWILVQPLRWVYQTVLTPVGHVVRDAVLRPAAAALRAVGRVSREALATARDTARQARADFRRLLLGEPRPPAAVDRREPPGPRTRTLGSSTTALTKD</sequence>
<dbReference type="RefSeq" id="WP_073893902.1">
    <property type="nucleotide sequence ID" value="NZ_JBEPAW010000015.1"/>
</dbReference>
<gene>
    <name evidence="3" type="ORF">ABT272_21985</name>
</gene>
<organism evidence="3 4">
    <name type="scientific">Streptomyces sp. 900105245</name>
    <dbReference type="NCBI Taxonomy" id="3154379"/>
    <lineage>
        <taxon>Bacteria</taxon>
        <taxon>Bacillati</taxon>
        <taxon>Actinomycetota</taxon>
        <taxon>Actinomycetes</taxon>
        <taxon>Kitasatosporales</taxon>
        <taxon>Streptomycetaceae</taxon>
        <taxon>Streptomyces</taxon>
    </lineage>
</organism>
<accession>A0ABV1U9J5</accession>
<evidence type="ECO:0000313" key="4">
    <source>
        <dbReference type="Proteomes" id="UP001470023"/>
    </source>
</evidence>
<reference evidence="3 4" key="1">
    <citation type="submission" date="2024-06" db="EMBL/GenBank/DDBJ databases">
        <title>The Natural Products Discovery Center: Release of the First 8490 Sequenced Strains for Exploring Actinobacteria Biosynthetic Diversity.</title>
        <authorList>
            <person name="Kalkreuter E."/>
            <person name="Kautsar S.A."/>
            <person name="Yang D."/>
            <person name="Bader C.D."/>
            <person name="Teijaro C.N."/>
            <person name="Fluegel L."/>
            <person name="Davis C.M."/>
            <person name="Simpson J.R."/>
            <person name="Lauterbach L."/>
            <person name="Steele A.D."/>
            <person name="Gui C."/>
            <person name="Meng S."/>
            <person name="Li G."/>
            <person name="Viehrig K."/>
            <person name="Ye F."/>
            <person name="Su P."/>
            <person name="Kiefer A.F."/>
            <person name="Nichols A."/>
            <person name="Cepeda A.J."/>
            <person name="Yan W."/>
            <person name="Fan B."/>
            <person name="Jiang Y."/>
            <person name="Adhikari A."/>
            <person name="Zheng C.-J."/>
            <person name="Schuster L."/>
            <person name="Cowan T.M."/>
            <person name="Smanski M.J."/>
            <person name="Chevrette M.G."/>
            <person name="De Carvalho L.P.S."/>
            <person name="Shen B."/>
        </authorList>
    </citation>
    <scope>NUCLEOTIDE SEQUENCE [LARGE SCALE GENOMIC DNA]</scope>
    <source>
        <strain evidence="3 4">NPDC001166</strain>
    </source>
</reference>
<protein>
    <recommendedName>
        <fullName evidence="5">Integral membrane protein</fullName>
    </recommendedName>
</protein>
<feature type="transmembrane region" description="Helical" evidence="2">
    <location>
        <begin position="88"/>
        <end position="106"/>
    </location>
</feature>
<feature type="transmembrane region" description="Helical" evidence="2">
    <location>
        <begin position="20"/>
        <end position="40"/>
    </location>
</feature>